<evidence type="ECO:0000256" key="7">
    <source>
        <dbReference type="PIRSR" id="PIRSR006118-2"/>
    </source>
</evidence>
<gene>
    <name evidence="8" type="ORF">SP90_10860</name>
</gene>
<dbReference type="PANTHER" id="PTHR21485:SF3">
    <property type="entry name" value="N-ACYLNEURAMINATE CYTIDYLYLTRANSFERASE"/>
    <property type="match status" value="1"/>
</dbReference>
<reference evidence="8 9" key="1">
    <citation type="submission" date="2015-01" db="EMBL/GenBank/DDBJ databases">
        <title>Desulfovibrio sp. JC271 draft genome sequence.</title>
        <authorList>
            <person name="Shivani Y."/>
            <person name="Subhash Y."/>
            <person name="Sasikala C."/>
            <person name="Ramana C.V."/>
        </authorList>
    </citation>
    <scope>NUCLEOTIDE SEQUENCE [LARGE SCALE GENOMIC DNA]</scope>
    <source>
        <strain evidence="8 9">JC271</strain>
    </source>
</reference>
<dbReference type="InterPro" id="IPR036412">
    <property type="entry name" value="HAD-like_sf"/>
</dbReference>
<dbReference type="CDD" id="cd01630">
    <property type="entry name" value="HAD_KDO-like"/>
    <property type="match status" value="1"/>
</dbReference>
<dbReference type="FunFam" id="3.40.50.1000:FF:000029">
    <property type="entry name" value="3-deoxy-D-manno-octulosonate 8-phosphate phosphatase KdsC"/>
    <property type="match status" value="1"/>
</dbReference>
<dbReference type="Gene3D" id="3.40.50.1000">
    <property type="entry name" value="HAD superfamily/HAD-like"/>
    <property type="match status" value="1"/>
</dbReference>
<feature type="binding site" evidence="7">
    <location>
        <position position="18"/>
    </location>
    <ligand>
        <name>substrate</name>
    </ligand>
</feature>
<feature type="binding site" evidence="7">
    <location>
        <position position="16"/>
    </location>
    <ligand>
        <name>Mg(2+)</name>
        <dbReference type="ChEBI" id="CHEBI:18420"/>
    </ligand>
</feature>
<dbReference type="PANTHER" id="PTHR21485">
    <property type="entry name" value="HAD SUPERFAMILY MEMBERS CMAS AND KDSC"/>
    <property type="match status" value="1"/>
</dbReference>
<organism evidence="8 9">
    <name type="scientific">Halodesulfovibrio spirochaetisodalis</name>
    <dbReference type="NCBI Taxonomy" id="1560234"/>
    <lineage>
        <taxon>Bacteria</taxon>
        <taxon>Pseudomonadati</taxon>
        <taxon>Thermodesulfobacteriota</taxon>
        <taxon>Desulfovibrionia</taxon>
        <taxon>Desulfovibrionales</taxon>
        <taxon>Desulfovibrionaceae</taxon>
        <taxon>Halodesulfovibrio</taxon>
    </lineage>
</organism>
<dbReference type="InterPro" id="IPR010023">
    <property type="entry name" value="KdsC_fam"/>
</dbReference>
<dbReference type="RefSeq" id="WP_066855795.1">
    <property type="nucleotide sequence ID" value="NZ_JXMS01000018.1"/>
</dbReference>
<keyword evidence="5" id="KW-0378">Hydrolase</keyword>
<feature type="binding site" evidence="7">
    <location>
        <position position="109"/>
    </location>
    <ligand>
        <name>Mg(2+)</name>
        <dbReference type="ChEBI" id="CHEBI:18420"/>
    </ligand>
</feature>
<dbReference type="PIRSF" id="PIRSF006118">
    <property type="entry name" value="KDO8-P_Ptase"/>
    <property type="match status" value="1"/>
</dbReference>
<dbReference type="GO" id="GO:0046872">
    <property type="term" value="F:metal ion binding"/>
    <property type="evidence" value="ECO:0007669"/>
    <property type="project" value="UniProtKB-KW"/>
</dbReference>
<dbReference type="GO" id="GO:0008781">
    <property type="term" value="F:N-acylneuraminate cytidylyltransferase activity"/>
    <property type="evidence" value="ECO:0007669"/>
    <property type="project" value="TreeGrafter"/>
</dbReference>
<evidence type="ECO:0000256" key="1">
    <source>
        <dbReference type="ARBA" id="ARBA00001946"/>
    </source>
</evidence>
<dbReference type="PATRIC" id="fig|1560234.3.peg.1027"/>
<comment type="cofactor">
    <cofactor evidence="1 7">
        <name>Mg(2+)</name>
        <dbReference type="ChEBI" id="CHEBI:18420"/>
    </cofactor>
</comment>
<name>A0A1B7XBI4_9BACT</name>
<comment type="similarity">
    <text evidence="2">Belongs to the KdsC family.</text>
</comment>
<dbReference type="SFLD" id="SFLDS00003">
    <property type="entry name" value="Haloacid_Dehalogenase"/>
    <property type="match status" value="1"/>
</dbReference>
<evidence type="ECO:0000256" key="4">
    <source>
        <dbReference type="ARBA" id="ARBA00022723"/>
    </source>
</evidence>
<dbReference type="Pfam" id="PF08282">
    <property type="entry name" value="Hydrolase_3"/>
    <property type="match status" value="1"/>
</dbReference>
<sequence>MKADALAKDIKLIILDCDGVLTDGGLYYDHDGNVTKRFNVLDGLGIKAAQACDLIVGVITGLDAKSVATRMNDLGIVDYYAGHLKKVACIEEIKEKYNLDWHQIAYVGDDWIDIPPMRKVGLPIAVANAMPEVKKIAVLHTEASGGHGAVREALNFIMNAQGKLEGIANSIGG</sequence>
<dbReference type="Proteomes" id="UP000091979">
    <property type="component" value="Unassembled WGS sequence"/>
</dbReference>
<dbReference type="SFLD" id="SFLDG01138">
    <property type="entry name" value="C1.6.2:_Deoxy-d-mannose-octulo"/>
    <property type="match status" value="1"/>
</dbReference>
<evidence type="ECO:0000256" key="3">
    <source>
        <dbReference type="ARBA" id="ARBA00011881"/>
    </source>
</evidence>
<dbReference type="STRING" id="1560234.SP90_10860"/>
<proteinExistence type="inferred from homology"/>
<dbReference type="InterPro" id="IPR050793">
    <property type="entry name" value="CMP-NeuNAc_synthase"/>
</dbReference>
<comment type="caution">
    <text evidence="8">The sequence shown here is derived from an EMBL/GenBank/DDBJ whole genome shotgun (WGS) entry which is preliminary data.</text>
</comment>
<dbReference type="NCBIfam" id="TIGR01670">
    <property type="entry name" value="KdsC-phosphatas"/>
    <property type="match status" value="1"/>
</dbReference>
<keyword evidence="9" id="KW-1185">Reference proteome</keyword>
<evidence type="ECO:0000313" key="9">
    <source>
        <dbReference type="Proteomes" id="UP000091979"/>
    </source>
</evidence>
<keyword evidence="4 7" id="KW-0479">Metal-binding</keyword>
<comment type="subunit">
    <text evidence="3">Homotetramer.</text>
</comment>
<evidence type="ECO:0000256" key="5">
    <source>
        <dbReference type="ARBA" id="ARBA00022801"/>
    </source>
</evidence>
<dbReference type="SFLD" id="SFLDG01136">
    <property type="entry name" value="C1.6:_Phosphoserine_Phosphatas"/>
    <property type="match status" value="1"/>
</dbReference>
<keyword evidence="6 7" id="KW-0460">Magnesium</keyword>
<dbReference type="EMBL" id="JXMS01000018">
    <property type="protein sequence ID" value="OBQ50129.1"/>
    <property type="molecule type" value="Genomic_DNA"/>
</dbReference>
<dbReference type="GO" id="GO:0016788">
    <property type="term" value="F:hydrolase activity, acting on ester bonds"/>
    <property type="evidence" value="ECO:0007669"/>
    <property type="project" value="InterPro"/>
</dbReference>
<protein>
    <submittedName>
        <fullName evidence="8">3-deoxy-D-manno-octulosonate 8-phosphate phosphatase</fullName>
    </submittedName>
</protein>
<dbReference type="AlphaFoldDB" id="A0A1B7XBI4"/>
<dbReference type="InterPro" id="IPR023214">
    <property type="entry name" value="HAD_sf"/>
</dbReference>
<accession>A0A1B7XBI4</accession>
<evidence type="ECO:0000256" key="6">
    <source>
        <dbReference type="ARBA" id="ARBA00022842"/>
    </source>
</evidence>
<evidence type="ECO:0000256" key="2">
    <source>
        <dbReference type="ARBA" id="ARBA00005893"/>
    </source>
</evidence>
<evidence type="ECO:0000313" key="8">
    <source>
        <dbReference type="EMBL" id="OBQ50129.1"/>
    </source>
</evidence>
<dbReference type="SUPFAM" id="SSF56784">
    <property type="entry name" value="HAD-like"/>
    <property type="match status" value="1"/>
</dbReference>
<dbReference type="OrthoDB" id="9805604at2"/>